<keyword evidence="3" id="KW-0547">Nucleotide-binding</keyword>
<dbReference type="PROSITE" id="PS50862">
    <property type="entry name" value="AA_TRNA_LIGASE_II"/>
    <property type="match status" value="1"/>
</dbReference>
<accession>A0A9N8VKT8</accession>
<dbReference type="Pfam" id="PF01409">
    <property type="entry name" value="tRNA-synt_2d"/>
    <property type="match status" value="1"/>
</dbReference>
<dbReference type="AlphaFoldDB" id="A0A9N8VKT8"/>
<gene>
    <name evidence="9" type="ORF">ALEPTO_LOCUS1156</name>
</gene>
<evidence type="ECO:0000256" key="5">
    <source>
        <dbReference type="ARBA" id="ARBA00022917"/>
    </source>
</evidence>
<comment type="catalytic activity">
    <reaction evidence="7">
        <text>tRNA(Phe) + L-phenylalanine + ATP = L-phenylalanyl-tRNA(Phe) + AMP + diphosphate + H(+)</text>
        <dbReference type="Rhea" id="RHEA:19413"/>
        <dbReference type="Rhea" id="RHEA-COMP:9668"/>
        <dbReference type="Rhea" id="RHEA-COMP:9699"/>
        <dbReference type="ChEBI" id="CHEBI:15378"/>
        <dbReference type="ChEBI" id="CHEBI:30616"/>
        <dbReference type="ChEBI" id="CHEBI:33019"/>
        <dbReference type="ChEBI" id="CHEBI:58095"/>
        <dbReference type="ChEBI" id="CHEBI:78442"/>
        <dbReference type="ChEBI" id="CHEBI:78531"/>
        <dbReference type="ChEBI" id="CHEBI:456215"/>
        <dbReference type="EC" id="6.1.1.20"/>
    </reaction>
</comment>
<dbReference type="CDD" id="cd00496">
    <property type="entry name" value="PheRS_alpha_core"/>
    <property type="match status" value="1"/>
</dbReference>
<evidence type="ECO:0000259" key="8">
    <source>
        <dbReference type="PROSITE" id="PS50862"/>
    </source>
</evidence>
<evidence type="ECO:0000313" key="9">
    <source>
        <dbReference type="EMBL" id="CAG8453682.1"/>
    </source>
</evidence>
<comment type="caution">
    <text evidence="9">The sequence shown here is derived from an EMBL/GenBank/DDBJ whole genome shotgun (WGS) entry which is preliminary data.</text>
</comment>
<evidence type="ECO:0000256" key="4">
    <source>
        <dbReference type="ARBA" id="ARBA00022840"/>
    </source>
</evidence>
<keyword evidence="10" id="KW-1185">Reference proteome</keyword>
<evidence type="ECO:0000256" key="7">
    <source>
        <dbReference type="ARBA" id="ARBA00049255"/>
    </source>
</evidence>
<dbReference type="InterPro" id="IPR002319">
    <property type="entry name" value="Phenylalanyl-tRNA_Synthase"/>
</dbReference>
<keyword evidence="2" id="KW-0436">Ligase</keyword>
<dbReference type="GO" id="GO:0005524">
    <property type="term" value="F:ATP binding"/>
    <property type="evidence" value="ECO:0007669"/>
    <property type="project" value="UniProtKB-KW"/>
</dbReference>
<sequence length="193" mass="22073">MEKTNKVDIYLEGKKVPLGNLHPITQIIQKIYDMLIPLGYQIVEGSEIETEEYNFNKLNIPPDHPARDMHDTFYLNSDLLLRTHTSNTQVRIMESNPNQELKVVSAGKVYRRDESDRTHTHQFTQLEGFVVGKNVNFSHLKGTLELILKKIFGRKHPLRFRPAYFPFTEPSVEVDAGCVACQGKGCNICKQTG</sequence>
<proteinExistence type="predicted"/>
<evidence type="ECO:0000256" key="6">
    <source>
        <dbReference type="ARBA" id="ARBA00023146"/>
    </source>
</evidence>
<dbReference type="PANTHER" id="PTHR11538">
    <property type="entry name" value="PHENYLALANYL-TRNA SYNTHETASE"/>
    <property type="match status" value="1"/>
</dbReference>
<dbReference type="EC" id="6.1.1.20" evidence="1"/>
<dbReference type="InterPro" id="IPR006195">
    <property type="entry name" value="aa-tRNA-synth_II"/>
</dbReference>
<keyword evidence="4" id="KW-0067">ATP-binding</keyword>
<dbReference type="GO" id="GO:0005737">
    <property type="term" value="C:cytoplasm"/>
    <property type="evidence" value="ECO:0007669"/>
    <property type="project" value="TreeGrafter"/>
</dbReference>
<organism evidence="9 10">
    <name type="scientific">Ambispora leptoticha</name>
    <dbReference type="NCBI Taxonomy" id="144679"/>
    <lineage>
        <taxon>Eukaryota</taxon>
        <taxon>Fungi</taxon>
        <taxon>Fungi incertae sedis</taxon>
        <taxon>Mucoromycota</taxon>
        <taxon>Glomeromycotina</taxon>
        <taxon>Glomeromycetes</taxon>
        <taxon>Archaeosporales</taxon>
        <taxon>Ambisporaceae</taxon>
        <taxon>Ambispora</taxon>
    </lineage>
</organism>
<dbReference type="GO" id="GO:0004826">
    <property type="term" value="F:phenylalanine-tRNA ligase activity"/>
    <property type="evidence" value="ECO:0007669"/>
    <property type="project" value="UniProtKB-EC"/>
</dbReference>
<feature type="domain" description="Aminoacyl-transfer RNA synthetases class-II family profile" evidence="8">
    <location>
        <begin position="25"/>
        <end position="174"/>
    </location>
</feature>
<dbReference type="Proteomes" id="UP000789508">
    <property type="component" value="Unassembled WGS sequence"/>
</dbReference>
<dbReference type="OrthoDB" id="238316at2759"/>
<keyword evidence="6" id="KW-0030">Aminoacyl-tRNA synthetase</keyword>
<dbReference type="InterPro" id="IPR045864">
    <property type="entry name" value="aa-tRNA-synth_II/BPL/LPL"/>
</dbReference>
<dbReference type="SUPFAM" id="SSF55681">
    <property type="entry name" value="Class II aaRS and biotin synthetases"/>
    <property type="match status" value="1"/>
</dbReference>
<keyword evidence="5" id="KW-0648">Protein biosynthesis</keyword>
<dbReference type="PANTHER" id="PTHR11538:SF41">
    <property type="entry name" value="PHENYLALANINE--TRNA LIGASE, MITOCHONDRIAL"/>
    <property type="match status" value="1"/>
</dbReference>
<dbReference type="GO" id="GO:0006432">
    <property type="term" value="P:phenylalanyl-tRNA aminoacylation"/>
    <property type="evidence" value="ECO:0007669"/>
    <property type="project" value="TreeGrafter"/>
</dbReference>
<evidence type="ECO:0000313" key="10">
    <source>
        <dbReference type="Proteomes" id="UP000789508"/>
    </source>
</evidence>
<evidence type="ECO:0000256" key="2">
    <source>
        <dbReference type="ARBA" id="ARBA00022598"/>
    </source>
</evidence>
<protein>
    <recommendedName>
        <fullName evidence="1">phenylalanine--tRNA ligase</fullName>
        <ecNumber evidence="1">6.1.1.20</ecNumber>
    </recommendedName>
</protein>
<dbReference type="Gene3D" id="3.30.930.10">
    <property type="entry name" value="Bira Bifunctional Protein, Domain 2"/>
    <property type="match status" value="1"/>
</dbReference>
<reference evidence="9" key="1">
    <citation type="submission" date="2021-06" db="EMBL/GenBank/DDBJ databases">
        <authorList>
            <person name="Kallberg Y."/>
            <person name="Tangrot J."/>
            <person name="Rosling A."/>
        </authorList>
    </citation>
    <scope>NUCLEOTIDE SEQUENCE</scope>
    <source>
        <strain evidence="9">FL130A</strain>
    </source>
</reference>
<evidence type="ECO:0000256" key="1">
    <source>
        <dbReference type="ARBA" id="ARBA00012814"/>
    </source>
</evidence>
<evidence type="ECO:0000256" key="3">
    <source>
        <dbReference type="ARBA" id="ARBA00022741"/>
    </source>
</evidence>
<dbReference type="EMBL" id="CAJVPS010000114">
    <property type="protein sequence ID" value="CAG8453682.1"/>
    <property type="molecule type" value="Genomic_DNA"/>
</dbReference>
<dbReference type="GO" id="GO:0000049">
    <property type="term" value="F:tRNA binding"/>
    <property type="evidence" value="ECO:0007669"/>
    <property type="project" value="InterPro"/>
</dbReference>
<name>A0A9N8VKT8_9GLOM</name>